<feature type="compositionally biased region" description="Polar residues" evidence="1">
    <location>
        <begin position="118"/>
        <end position="127"/>
    </location>
</feature>
<sequence>MRLLRTDTLELVEFVERVPPYVILSHTWGPDEVSLEDMTLLPKAVLKKKTGYTKITGCAARAAADGYEYLWVDTCCIDKSSSAELSEAINSMYRWYQEASIAYAYMSDVSSDLPPPQGTETAGQTAPASSKKGGAASEATRPTFHTIPSILREYDKLPRTFENSRWFTRGWTLQELIAPPIVEFYSQGWHEIGTKFSLRKVISKVTGIDIRVLEGADPSTCHVAERMSWAANRQTTRVEDAAYS</sequence>
<feature type="domain" description="Heterokaryon incompatibility" evidence="2">
    <location>
        <begin position="21"/>
        <end position="175"/>
    </location>
</feature>
<dbReference type="PANTHER" id="PTHR10622:SF10">
    <property type="entry name" value="HET DOMAIN-CONTAINING PROTEIN"/>
    <property type="match status" value="1"/>
</dbReference>
<feature type="non-terminal residue" evidence="3">
    <location>
        <position position="244"/>
    </location>
</feature>
<dbReference type="EMBL" id="MU855360">
    <property type="protein sequence ID" value="KAK3905402.1"/>
    <property type="molecule type" value="Genomic_DNA"/>
</dbReference>
<reference evidence="3" key="1">
    <citation type="journal article" date="2023" name="Mol. Phylogenet. Evol.">
        <title>Genome-scale phylogeny and comparative genomics of the fungal order Sordariales.</title>
        <authorList>
            <person name="Hensen N."/>
            <person name="Bonometti L."/>
            <person name="Westerberg I."/>
            <person name="Brannstrom I.O."/>
            <person name="Guillou S."/>
            <person name="Cros-Aarteil S."/>
            <person name="Calhoun S."/>
            <person name="Haridas S."/>
            <person name="Kuo A."/>
            <person name="Mondo S."/>
            <person name="Pangilinan J."/>
            <person name="Riley R."/>
            <person name="LaButti K."/>
            <person name="Andreopoulos B."/>
            <person name="Lipzen A."/>
            <person name="Chen C."/>
            <person name="Yan M."/>
            <person name="Daum C."/>
            <person name="Ng V."/>
            <person name="Clum A."/>
            <person name="Steindorff A."/>
            <person name="Ohm R.A."/>
            <person name="Martin F."/>
            <person name="Silar P."/>
            <person name="Natvig D.O."/>
            <person name="Lalanne C."/>
            <person name="Gautier V."/>
            <person name="Ament-Velasquez S.L."/>
            <person name="Kruys A."/>
            <person name="Hutchinson M.I."/>
            <person name="Powell A.J."/>
            <person name="Barry K."/>
            <person name="Miller A.N."/>
            <person name="Grigoriev I.V."/>
            <person name="Debuchy R."/>
            <person name="Gladieux P."/>
            <person name="Hiltunen Thoren M."/>
            <person name="Johannesson H."/>
        </authorList>
    </citation>
    <scope>NUCLEOTIDE SEQUENCE</scope>
    <source>
        <strain evidence="3">CBS 103.79</strain>
    </source>
</reference>
<proteinExistence type="predicted"/>
<gene>
    <name evidence="3" type="ORF">C8A05DRAFT_30805</name>
</gene>
<evidence type="ECO:0000313" key="3">
    <source>
        <dbReference type="EMBL" id="KAK3905402.1"/>
    </source>
</evidence>
<accession>A0AAN6RVW7</accession>
<evidence type="ECO:0000313" key="4">
    <source>
        <dbReference type="Proteomes" id="UP001303889"/>
    </source>
</evidence>
<organism evidence="3 4">
    <name type="scientific">Staphylotrichum tortipilum</name>
    <dbReference type="NCBI Taxonomy" id="2831512"/>
    <lineage>
        <taxon>Eukaryota</taxon>
        <taxon>Fungi</taxon>
        <taxon>Dikarya</taxon>
        <taxon>Ascomycota</taxon>
        <taxon>Pezizomycotina</taxon>
        <taxon>Sordariomycetes</taxon>
        <taxon>Sordariomycetidae</taxon>
        <taxon>Sordariales</taxon>
        <taxon>Chaetomiaceae</taxon>
        <taxon>Staphylotrichum</taxon>
    </lineage>
</organism>
<comment type="caution">
    <text evidence="3">The sequence shown here is derived from an EMBL/GenBank/DDBJ whole genome shotgun (WGS) entry which is preliminary data.</text>
</comment>
<keyword evidence="4" id="KW-1185">Reference proteome</keyword>
<evidence type="ECO:0000256" key="1">
    <source>
        <dbReference type="SAM" id="MobiDB-lite"/>
    </source>
</evidence>
<evidence type="ECO:0000259" key="2">
    <source>
        <dbReference type="Pfam" id="PF06985"/>
    </source>
</evidence>
<dbReference type="InterPro" id="IPR010730">
    <property type="entry name" value="HET"/>
</dbReference>
<dbReference type="Pfam" id="PF06985">
    <property type="entry name" value="HET"/>
    <property type="match status" value="1"/>
</dbReference>
<protein>
    <submittedName>
        <fullName evidence="3">Heterokaryon incompatibility protein-domain-containing protein</fullName>
    </submittedName>
</protein>
<dbReference type="AlphaFoldDB" id="A0AAN6RVW7"/>
<feature type="compositionally biased region" description="Low complexity" evidence="1">
    <location>
        <begin position="128"/>
        <end position="137"/>
    </location>
</feature>
<dbReference type="PANTHER" id="PTHR10622">
    <property type="entry name" value="HET DOMAIN-CONTAINING PROTEIN"/>
    <property type="match status" value="1"/>
</dbReference>
<feature type="region of interest" description="Disordered" evidence="1">
    <location>
        <begin position="112"/>
        <end position="139"/>
    </location>
</feature>
<dbReference type="Proteomes" id="UP001303889">
    <property type="component" value="Unassembled WGS sequence"/>
</dbReference>
<reference evidence="3" key="2">
    <citation type="submission" date="2023-05" db="EMBL/GenBank/DDBJ databases">
        <authorList>
            <consortium name="Lawrence Berkeley National Laboratory"/>
            <person name="Steindorff A."/>
            <person name="Hensen N."/>
            <person name="Bonometti L."/>
            <person name="Westerberg I."/>
            <person name="Brannstrom I.O."/>
            <person name="Guillou S."/>
            <person name="Cros-Aarteil S."/>
            <person name="Calhoun S."/>
            <person name="Haridas S."/>
            <person name="Kuo A."/>
            <person name="Mondo S."/>
            <person name="Pangilinan J."/>
            <person name="Riley R."/>
            <person name="Labutti K."/>
            <person name="Andreopoulos B."/>
            <person name="Lipzen A."/>
            <person name="Chen C."/>
            <person name="Yanf M."/>
            <person name="Daum C."/>
            <person name="Ng V."/>
            <person name="Clum A."/>
            <person name="Ohm R."/>
            <person name="Martin F."/>
            <person name="Silar P."/>
            <person name="Natvig D."/>
            <person name="Lalanne C."/>
            <person name="Gautier V."/>
            <person name="Ament-Velasquez S.L."/>
            <person name="Kruys A."/>
            <person name="Hutchinson M.I."/>
            <person name="Powell A.J."/>
            <person name="Barry K."/>
            <person name="Miller A.N."/>
            <person name="Grigoriev I.V."/>
            <person name="Debuchy R."/>
            <person name="Gladieux P."/>
            <person name="Thoren M.H."/>
            <person name="Johannesson H."/>
        </authorList>
    </citation>
    <scope>NUCLEOTIDE SEQUENCE</scope>
    <source>
        <strain evidence="3">CBS 103.79</strain>
    </source>
</reference>
<name>A0AAN6RVW7_9PEZI</name>